<keyword evidence="4" id="KW-1185">Reference proteome</keyword>
<protein>
    <submittedName>
        <fullName evidence="3">FAD dependent oxidoreductase, putative</fullName>
    </submittedName>
</protein>
<sequence length="438" mass="46773">MRFPMRPLPPPAPHAPSWYAATATLAPERPALRGGTRADVCIVGAGFTGLSAALDLVGKGHEVVLLEAAQVGWGASGRNGGQLVNGYSRDLDTIRARYGVDAERALAGMAQEGAAIIRERIARHGIPCDLVDGGFHAAFTPRQMKGLEAFKKTWERHGLGGLDMVDRAGVGQYVASDRYVGGMIDHLGGHFHPLNYCLGVARAFEAGGGRLYEASPVIDISPLAAGGVEVRTSAGTVRADIVLVCGNAYLKNVLPALEGVVMPVSSQVVVTAPLTPGTVEALMPANACVEDCNYVLDYYRRTPDDRILYGGGIHYGGGDPDDIAADLRPRLASTFPSLAEVPLEYAWSGTFALTLTRIPHIGRLSPSIWFSHGDSGHGVTTTQLLGRLLAEGVHGQRDRFDAFARLPALPFPGGRTFRVPLTRLGAWYYSWRDRLGIS</sequence>
<keyword evidence="1" id="KW-0560">Oxidoreductase</keyword>
<dbReference type="KEGG" id="rpm:RSPPHO_01855"/>
<dbReference type="GO" id="GO:0016491">
    <property type="term" value="F:oxidoreductase activity"/>
    <property type="evidence" value="ECO:0007669"/>
    <property type="project" value="UniProtKB-KW"/>
</dbReference>
<proteinExistence type="predicted"/>
<dbReference type="Pfam" id="PF01266">
    <property type="entry name" value="DAO"/>
    <property type="match status" value="1"/>
</dbReference>
<dbReference type="HOGENOM" id="CLU_007884_3_0_5"/>
<dbReference type="AlphaFoldDB" id="H6SKG6"/>
<dbReference type="Proteomes" id="UP000033220">
    <property type="component" value="Chromosome DSM 122"/>
</dbReference>
<dbReference type="eggNOG" id="COG0665">
    <property type="taxonomic scope" value="Bacteria"/>
</dbReference>
<dbReference type="InterPro" id="IPR036188">
    <property type="entry name" value="FAD/NAD-bd_sf"/>
</dbReference>
<name>H6SKG6_PARPM</name>
<evidence type="ECO:0000256" key="1">
    <source>
        <dbReference type="ARBA" id="ARBA00023002"/>
    </source>
</evidence>
<dbReference type="Gene3D" id="3.30.9.10">
    <property type="entry name" value="D-Amino Acid Oxidase, subunit A, domain 2"/>
    <property type="match status" value="1"/>
</dbReference>
<dbReference type="Gene3D" id="3.50.50.60">
    <property type="entry name" value="FAD/NAD(P)-binding domain"/>
    <property type="match status" value="1"/>
</dbReference>
<dbReference type="SUPFAM" id="SSF51905">
    <property type="entry name" value="FAD/NAD(P)-binding domain"/>
    <property type="match status" value="1"/>
</dbReference>
<gene>
    <name evidence="3" type="ORF">RSPPHO_01855</name>
</gene>
<evidence type="ECO:0000313" key="3">
    <source>
        <dbReference type="EMBL" id="CCG08481.1"/>
    </source>
</evidence>
<dbReference type="GO" id="GO:0005737">
    <property type="term" value="C:cytoplasm"/>
    <property type="evidence" value="ECO:0007669"/>
    <property type="project" value="TreeGrafter"/>
</dbReference>
<dbReference type="PANTHER" id="PTHR13847:SF275">
    <property type="entry name" value="GAMMA-GLUTAMYLPUTRESCINE OXIDOREDUCTASE"/>
    <property type="match status" value="1"/>
</dbReference>
<organism evidence="3 4">
    <name type="scientific">Pararhodospirillum photometricum DSM 122</name>
    <dbReference type="NCBI Taxonomy" id="1150469"/>
    <lineage>
        <taxon>Bacteria</taxon>
        <taxon>Pseudomonadati</taxon>
        <taxon>Pseudomonadota</taxon>
        <taxon>Alphaproteobacteria</taxon>
        <taxon>Rhodospirillales</taxon>
        <taxon>Rhodospirillaceae</taxon>
        <taxon>Pararhodospirillum</taxon>
    </lineage>
</organism>
<dbReference type="PATRIC" id="fig|1150469.3.peg.2087"/>
<dbReference type="PANTHER" id="PTHR13847">
    <property type="entry name" value="SARCOSINE DEHYDROGENASE-RELATED"/>
    <property type="match status" value="1"/>
</dbReference>
<dbReference type="STRING" id="1150469.RSPPHO_01855"/>
<reference evidence="3 4" key="1">
    <citation type="submission" date="2012-02" db="EMBL/GenBank/DDBJ databases">
        <title>Shotgun genome sequence of Phaeospirillum photometricum DSM 122.</title>
        <authorList>
            <person name="Duquesne K."/>
            <person name="Sturgis J."/>
        </authorList>
    </citation>
    <scope>NUCLEOTIDE SEQUENCE [LARGE SCALE GENOMIC DNA]</scope>
    <source>
        <strain evidence="4">DSM122</strain>
    </source>
</reference>
<dbReference type="InterPro" id="IPR006076">
    <property type="entry name" value="FAD-dep_OxRdtase"/>
</dbReference>
<accession>H6SKG6</accession>
<feature type="domain" description="FAD dependent oxidoreductase" evidence="2">
    <location>
        <begin position="39"/>
        <end position="391"/>
    </location>
</feature>
<evidence type="ECO:0000313" key="4">
    <source>
        <dbReference type="Proteomes" id="UP000033220"/>
    </source>
</evidence>
<dbReference type="EMBL" id="HE663493">
    <property type="protein sequence ID" value="CCG08481.1"/>
    <property type="molecule type" value="Genomic_DNA"/>
</dbReference>
<evidence type="ECO:0000259" key="2">
    <source>
        <dbReference type="Pfam" id="PF01266"/>
    </source>
</evidence>